<keyword evidence="6 7" id="KW-0456">Lyase</keyword>
<organism evidence="10 11">
    <name type="scientific">Tetrabaena socialis</name>
    <dbReference type="NCBI Taxonomy" id="47790"/>
    <lineage>
        <taxon>Eukaryota</taxon>
        <taxon>Viridiplantae</taxon>
        <taxon>Chlorophyta</taxon>
        <taxon>core chlorophytes</taxon>
        <taxon>Chlorophyceae</taxon>
        <taxon>CS clade</taxon>
        <taxon>Chlamydomonadales</taxon>
        <taxon>Tetrabaenaceae</taxon>
        <taxon>Tetrabaena</taxon>
    </lineage>
</organism>
<evidence type="ECO:0000256" key="8">
    <source>
        <dbReference type="SAM" id="MobiDB-lite"/>
    </source>
</evidence>
<feature type="region of interest" description="Disordered" evidence="8">
    <location>
        <begin position="628"/>
        <end position="712"/>
    </location>
</feature>
<evidence type="ECO:0000313" key="10">
    <source>
        <dbReference type="EMBL" id="PNH03104.1"/>
    </source>
</evidence>
<dbReference type="OrthoDB" id="548029at2759"/>
<comment type="caution">
    <text evidence="10">The sequence shown here is derived from an EMBL/GenBank/DDBJ whole genome shotgun (WGS) entry which is preliminary data.</text>
</comment>
<evidence type="ECO:0000256" key="3">
    <source>
        <dbReference type="ARBA" id="ARBA00022741"/>
    </source>
</evidence>
<keyword evidence="11" id="KW-1185">Reference proteome</keyword>
<name>A0A2J7ZS58_9CHLO</name>
<keyword evidence="4" id="KW-1133">Transmembrane helix</keyword>
<feature type="region of interest" description="Disordered" evidence="8">
    <location>
        <begin position="777"/>
        <end position="802"/>
    </location>
</feature>
<dbReference type="PROSITE" id="PS00452">
    <property type="entry name" value="GUANYLATE_CYCLASE_1"/>
    <property type="match status" value="1"/>
</dbReference>
<feature type="domain" description="Guanylate cyclase" evidence="9">
    <location>
        <begin position="1040"/>
        <end position="1181"/>
    </location>
</feature>
<feature type="compositionally biased region" description="Polar residues" evidence="8">
    <location>
        <begin position="736"/>
        <end position="748"/>
    </location>
</feature>
<dbReference type="Proteomes" id="UP000236333">
    <property type="component" value="Unassembled WGS sequence"/>
</dbReference>
<feature type="region of interest" description="Disordered" evidence="8">
    <location>
        <begin position="856"/>
        <end position="884"/>
    </location>
</feature>
<feature type="compositionally biased region" description="Low complexity" evidence="8">
    <location>
        <begin position="777"/>
        <end position="787"/>
    </location>
</feature>
<comment type="similarity">
    <text evidence="7">Belongs to the adenylyl cyclase class-4/guanylyl cyclase family.</text>
</comment>
<feature type="compositionally biased region" description="Basic and acidic residues" evidence="8">
    <location>
        <begin position="790"/>
        <end position="800"/>
    </location>
</feature>
<feature type="region of interest" description="Disordered" evidence="8">
    <location>
        <begin position="724"/>
        <end position="760"/>
    </location>
</feature>
<dbReference type="GO" id="GO:0001653">
    <property type="term" value="F:peptide receptor activity"/>
    <property type="evidence" value="ECO:0007669"/>
    <property type="project" value="TreeGrafter"/>
</dbReference>
<keyword evidence="2" id="KW-0812">Transmembrane</keyword>
<keyword evidence="3" id="KW-0547">Nucleotide-binding</keyword>
<dbReference type="PANTHER" id="PTHR11920:SF335">
    <property type="entry name" value="GUANYLATE CYCLASE"/>
    <property type="match status" value="1"/>
</dbReference>
<accession>A0A2J7ZS58</accession>
<evidence type="ECO:0000259" key="9">
    <source>
        <dbReference type="PROSITE" id="PS50125"/>
    </source>
</evidence>
<dbReference type="SMART" id="SM00044">
    <property type="entry name" value="CYCc"/>
    <property type="match status" value="1"/>
</dbReference>
<proteinExistence type="inferred from homology"/>
<keyword evidence="5" id="KW-0472">Membrane</keyword>
<dbReference type="GO" id="GO:0007168">
    <property type="term" value="P:receptor guanylyl cyclase signaling pathway"/>
    <property type="evidence" value="ECO:0007669"/>
    <property type="project" value="TreeGrafter"/>
</dbReference>
<dbReference type="InterPro" id="IPR018297">
    <property type="entry name" value="A/G_cyclase_CS"/>
</dbReference>
<evidence type="ECO:0000256" key="1">
    <source>
        <dbReference type="ARBA" id="ARBA00004370"/>
    </source>
</evidence>
<gene>
    <name evidence="10" type="ORF">TSOC_010866</name>
</gene>
<dbReference type="Pfam" id="PF00211">
    <property type="entry name" value="Guanylate_cyc"/>
    <property type="match status" value="1"/>
</dbReference>
<dbReference type="SUPFAM" id="SSF55073">
    <property type="entry name" value="Nucleotide cyclase"/>
    <property type="match status" value="1"/>
</dbReference>
<evidence type="ECO:0000256" key="7">
    <source>
        <dbReference type="RuleBase" id="RU000405"/>
    </source>
</evidence>
<dbReference type="CDD" id="cd07302">
    <property type="entry name" value="CHD"/>
    <property type="match status" value="1"/>
</dbReference>
<feature type="region of interest" description="Disordered" evidence="8">
    <location>
        <begin position="554"/>
        <end position="597"/>
    </location>
</feature>
<feature type="compositionally biased region" description="Polar residues" evidence="8">
    <location>
        <begin position="634"/>
        <end position="650"/>
    </location>
</feature>
<evidence type="ECO:0000256" key="2">
    <source>
        <dbReference type="ARBA" id="ARBA00022692"/>
    </source>
</evidence>
<dbReference type="InterPro" id="IPR029787">
    <property type="entry name" value="Nucleotide_cyclase"/>
</dbReference>
<dbReference type="GO" id="GO:0004383">
    <property type="term" value="F:guanylate cyclase activity"/>
    <property type="evidence" value="ECO:0007669"/>
    <property type="project" value="TreeGrafter"/>
</dbReference>
<evidence type="ECO:0000256" key="4">
    <source>
        <dbReference type="ARBA" id="ARBA00022989"/>
    </source>
</evidence>
<evidence type="ECO:0000256" key="6">
    <source>
        <dbReference type="ARBA" id="ARBA00023239"/>
    </source>
</evidence>
<comment type="subcellular location">
    <subcellularLocation>
        <location evidence="1">Membrane</location>
    </subcellularLocation>
</comment>
<dbReference type="GO" id="GO:0004016">
    <property type="term" value="F:adenylate cyclase activity"/>
    <property type="evidence" value="ECO:0007669"/>
    <property type="project" value="TreeGrafter"/>
</dbReference>
<feature type="compositionally biased region" description="Polar residues" evidence="8">
    <location>
        <begin position="694"/>
        <end position="712"/>
    </location>
</feature>
<protein>
    <submittedName>
        <fullName evidence="10">Guanylate cyclase soluble subunit beta-2</fullName>
    </submittedName>
</protein>
<dbReference type="InterPro" id="IPR050401">
    <property type="entry name" value="Cyclic_nucleotide_synthase"/>
</dbReference>
<dbReference type="InterPro" id="IPR001054">
    <property type="entry name" value="A/G_cyclase"/>
</dbReference>
<dbReference type="Gene3D" id="3.30.70.1230">
    <property type="entry name" value="Nucleotide cyclase"/>
    <property type="match status" value="1"/>
</dbReference>
<dbReference type="AlphaFoldDB" id="A0A2J7ZS58"/>
<dbReference type="GO" id="GO:0035556">
    <property type="term" value="P:intracellular signal transduction"/>
    <property type="evidence" value="ECO:0007669"/>
    <property type="project" value="InterPro"/>
</dbReference>
<sequence>MVLHPPTSAALLLNNFGDSTAAVAVVSLSLSPAPASPLAGARDGRPLPIPPGSYLVVEWWNSAAERLLGLRASPAHGDRNDLNAQRLLAVDPALCDQVMASLLRLAVGADAGCQALSTSHHTASMAPCSFTPKRRAASHRGVLSALVRCFRPATATDAGGDGRGGKGRVALSTVILQLQPSGPRLLLPHAAPAGAVGAVSSAQAEAVVPPRVLASALLGPGVGGGGKGFNDTARLGGEQLGAGSCLPSDLPSDVPTAANLASREPAAAEGAAASLSARLGMLTLAQMPLCVTAFTPAGCILHQNAASAEYFGRQVATPTWAATIPVPTAGIAAAVAGIGLTRGVPWSSAAAAGGGDGGGGDGGGGLGAMQCGGGDTDVLAQLFALEPGKLKAMLACTLEAERGLWEGILRVPGSLNPNGPEASHLLPSSVASGSLDGSATADAVFGFESGIVAAAVTALSSAGLPGSEAQGQRTVEVMCEGFDTDANLPTGDKPGNAEAAATADDISIDLEVPPAQGRASFAKDFASGVEGMLFAAPKLVDMFGSGGGGLPMIGAEGASSGGDRGAGSPRRKEQRGSSSSWAPPPEGIPQGQVPPHLPSRAEWRIAEEPVSDRLQPLGLAEERRRRRSIVMLPSLQQSPSARTSGGTRTAGSPGAVGPMSAGSAMPSPPPPEAEVRTRQQPQRRPTRRLLRSVSARQLASSRTDQQQTGVPLVLPSSTSFTCCAPLAGSPPPGTTHRLSSRTLASGATDQRASRLQSAQQSPRVLKFAYSLWDSSPAAAAGRTTAGGDSRNGKEPGDRSARPGAIVSAHSASANQGSAYGATVNSNTFPGMGPPLGALEDASLRLDALYMNAATPGAEHGRQPLHGSNGGGGIDSSGIRERAGRSIAAEAQRLARWSDGGESVYGDGDDDGDDGTQHVAEAWHEVRAVAATDPLTRQRYLVVVQKDVTEKIEAERHIAQVSEAQHRLLEQVFPRHVLSYLTRQSFDVRHKSPHLQPPPPSAATVAATSATTGSAAAPIGAPWRPHVRDCTHLATWHGKVTVLFADIQGFTPLCGQLPAVVVMKLVHDLFVRFDELLDAHGVYKVETIGDCYVVAGGLVHEDAGGMSAVRDSGEDPQQAERVFAFARAMLHAAAQVTLPTTGQPVRIRVGIHSGPLVSGVVGTRMPRFCLFGDTINTASRMESTGTPGCVHVSEETVSLGYLGVHAARVK</sequence>
<dbReference type="PROSITE" id="PS50125">
    <property type="entry name" value="GUANYLATE_CYCLASE_2"/>
    <property type="match status" value="1"/>
</dbReference>
<evidence type="ECO:0000313" key="11">
    <source>
        <dbReference type="Proteomes" id="UP000236333"/>
    </source>
</evidence>
<dbReference type="PANTHER" id="PTHR11920">
    <property type="entry name" value="GUANYLYL CYCLASE"/>
    <property type="match status" value="1"/>
</dbReference>
<dbReference type="EMBL" id="PGGS01000547">
    <property type="protein sequence ID" value="PNH03104.1"/>
    <property type="molecule type" value="Genomic_DNA"/>
</dbReference>
<evidence type="ECO:0000256" key="5">
    <source>
        <dbReference type="ARBA" id="ARBA00023136"/>
    </source>
</evidence>
<dbReference type="GO" id="GO:0000166">
    <property type="term" value="F:nucleotide binding"/>
    <property type="evidence" value="ECO:0007669"/>
    <property type="project" value="UniProtKB-KW"/>
</dbReference>
<reference evidence="10 11" key="1">
    <citation type="journal article" date="2017" name="Mol. Biol. Evol.">
        <title>The 4-celled Tetrabaena socialis nuclear genome reveals the essential components for genetic control of cell number at the origin of multicellularity in the volvocine lineage.</title>
        <authorList>
            <person name="Featherston J."/>
            <person name="Arakaki Y."/>
            <person name="Hanschen E.R."/>
            <person name="Ferris P.J."/>
            <person name="Michod R.E."/>
            <person name="Olson B.J.S.C."/>
            <person name="Nozaki H."/>
            <person name="Durand P.M."/>
        </authorList>
    </citation>
    <scope>NUCLEOTIDE SEQUENCE [LARGE SCALE GENOMIC DNA]</scope>
    <source>
        <strain evidence="10 11">NIES-571</strain>
    </source>
</reference>
<dbReference type="GO" id="GO:0005886">
    <property type="term" value="C:plasma membrane"/>
    <property type="evidence" value="ECO:0007669"/>
    <property type="project" value="TreeGrafter"/>
</dbReference>